<feature type="signal peptide" evidence="1">
    <location>
        <begin position="1"/>
        <end position="28"/>
    </location>
</feature>
<protein>
    <submittedName>
        <fullName evidence="2">Uncharacterized protein</fullName>
    </submittedName>
</protein>
<reference evidence="2" key="2">
    <citation type="journal article" date="2015" name="Fish Shellfish Immunol.">
        <title>Early steps in the European eel (Anguilla anguilla)-Vibrio vulnificus interaction in the gills: Role of the RtxA13 toxin.</title>
        <authorList>
            <person name="Callol A."/>
            <person name="Pajuelo D."/>
            <person name="Ebbesson L."/>
            <person name="Teles M."/>
            <person name="MacKenzie S."/>
            <person name="Amaro C."/>
        </authorList>
    </citation>
    <scope>NUCLEOTIDE SEQUENCE</scope>
</reference>
<evidence type="ECO:0000313" key="2">
    <source>
        <dbReference type="EMBL" id="JAI04522.1"/>
    </source>
</evidence>
<feature type="chain" id="PRO_5002435291" evidence="1">
    <location>
        <begin position="29"/>
        <end position="37"/>
    </location>
</feature>
<dbReference type="AlphaFoldDB" id="A0A0E9XQ08"/>
<proteinExistence type="predicted"/>
<sequence length="37" mass="4196">MTRHGSFTWTGCLLVAYHFLCKLGLTRGDHKVEDTSN</sequence>
<reference evidence="2" key="1">
    <citation type="submission" date="2014-11" db="EMBL/GenBank/DDBJ databases">
        <authorList>
            <person name="Amaro Gonzalez C."/>
        </authorList>
    </citation>
    <scope>NUCLEOTIDE SEQUENCE</scope>
</reference>
<organism evidence="2">
    <name type="scientific">Anguilla anguilla</name>
    <name type="common">European freshwater eel</name>
    <name type="synonym">Muraena anguilla</name>
    <dbReference type="NCBI Taxonomy" id="7936"/>
    <lineage>
        <taxon>Eukaryota</taxon>
        <taxon>Metazoa</taxon>
        <taxon>Chordata</taxon>
        <taxon>Craniata</taxon>
        <taxon>Vertebrata</taxon>
        <taxon>Euteleostomi</taxon>
        <taxon>Actinopterygii</taxon>
        <taxon>Neopterygii</taxon>
        <taxon>Teleostei</taxon>
        <taxon>Anguilliformes</taxon>
        <taxon>Anguillidae</taxon>
        <taxon>Anguilla</taxon>
    </lineage>
</organism>
<dbReference type="EMBL" id="GBXM01004056">
    <property type="protein sequence ID" value="JAI04522.1"/>
    <property type="molecule type" value="Transcribed_RNA"/>
</dbReference>
<keyword evidence="1" id="KW-0732">Signal</keyword>
<name>A0A0E9XQ08_ANGAN</name>
<accession>A0A0E9XQ08</accession>
<evidence type="ECO:0000256" key="1">
    <source>
        <dbReference type="SAM" id="SignalP"/>
    </source>
</evidence>